<feature type="compositionally biased region" description="Low complexity" evidence="3">
    <location>
        <begin position="431"/>
        <end position="451"/>
    </location>
</feature>
<dbReference type="AlphaFoldDB" id="A0A2V0PKD2"/>
<evidence type="ECO:0000313" key="6">
    <source>
        <dbReference type="Proteomes" id="UP000247498"/>
    </source>
</evidence>
<dbReference type="OrthoDB" id="60033at2759"/>
<keyword evidence="1" id="KW-0902">Two-component regulatory system</keyword>
<dbReference type="InParanoid" id="A0A2V0PKD2"/>
<comment type="caution">
    <text evidence="5">The sequence shown here is derived from an EMBL/GenBank/DDBJ whole genome shotgun (WGS) entry which is preliminary data.</text>
</comment>
<feature type="region of interest" description="Disordered" evidence="3">
    <location>
        <begin position="280"/>
        <end position="307"/>
    </location>
</feature>
<name>A0A2V0PKD2_9CHLO</name>
<gene>
    <name evidence="5" type="ORF">Rsub_10202</name>
</gene>
<evidence type="ECO:0000313" key="5">
    <source>
        <dbReference type="EMBL" id="GBF97777.1"/>
    </source>
</evidence>
<dbReference type="PROSITE" id="PS50110">
    <property type="entry name" value="RESPONSE_REGULATORY"/>
    <property type="match status" value="1"/>
</dbReference>
<dbReference type="GO" id="GO:0000160">
    <property type="term" value="P:phosphorelay signal transduction system"/>
    <property type="evidence" value="ECO:0007669"/>
    <property type="project" value="UniProtKB-KW"/>
</dbReference>
<evidence type="ECO:0000256" key="3">
    <source>
        <dbReference type="SAM" id="MobiDB-lite"/>
    </source>
</evidence>
<accession>A0A2V0PKD2</accession>
<protein>
    <recommendedName>
        <fullName evidence="4">Response regulatory domain-containing protein</fullName>
    </recommendedName>
</protein>
<feature type="modified residue" description="4-aspartylphosphate" evidence="2">
    <location>
        <position position="73"/>
    </location>
</feature>
<dbReference type="SMART" id="SM00448">
    <property type="entry name" value="REC"/>
    <property type="match status" value="1"/>
</dbReference>
<proteinExistence type="predicted"/>
<reference evidence="5 6" key="1">
    <citation type="journal article" date="2018" name="Sci. Rep.">
        <title>Raphidocelis subcapitata (=Pseudokirchneriella subcapitata) provides an insight into genome evolution and environmental adaptations in the Sphaeropleales.</title>
        <authorList>
            <person name="Suzuki S."/>
            <person name="Yamaguchi H."/>
            <person name="Nakajima N."/>
            <person name="Kawachi M."/>
        </authorList>
    </citation>
    <scope>NUCLEOTIDE SEQUENCE [LARGE SCALE GENOMIC DNA]</scope>
    <source>
        <strain evidence="5 6">NIES-35</strain>
    </source>
</reference>
<dbReference type="STRING" id="307507.A0A2V0PKD2"/>
<dbReference type="InterPro" id="IPR045279">
    <property type="entry name" value="ARR-like"/>
</dbReference>
<dbReference type="Proteomes" id="UP000247498">
    <property type="component" value="Unassembled WGS sequence"/>
</dbReference>
<evidence type="ECO:0000256" key="1">
    <source>
        <dbReference type="ARBA" id="ARBA00023012"/>
    </source>
</evidence>
<dbReference type="EMBL" id="BDRX01000107">
    <property type="protein sequence ID" value="GBF97777.1"/>
    <property type="molecule type" value="Genomic_DNA"/>
</dbReference>
<organism evidence="5 6">
    <name type="scientific">Raphidocelis subcapitata</name>
    <dbReference type="NCBI Taxonomy" id="307507"/>
    <lineage>
        <taxon>Eukaryota</taxon>
        <taxon>Viridiplantae</taxon>
        <taxon>Chlorophyta</taxon>
        <taxon>core chlorophytes</taxon>
        <taxon>Chlorophyceae</taxon>
        <taxon>CS clade</taxon>
        <taxon>Sphaeropleales</taxon>
        <taxon>Selenastraceae</taxon>
        <taxon>Raphidocelis</taxon>
    </lineage>
</organism>
<feature type="compositionally biased region" description="Low complexity" evidence="3">
    <location>
        <begin position="196"/>
        <end position="228"/>
    </location>
</feature>
<keyword evidence="2" id="KW-0597">Phosphoprotein</keyword>
<dbReference type="Gene3D" id="3.40.50.2300">
    <property type="match status" value="1"/>
</dbReference>
<evidence type="ECO:0000256" key="2">
    <source>
        <dbReference type="PROSITE-ProRule" id="PRU00169"/>
    </source>
</evidence>
<feature type="region of interest" description="Disordered" evidence="3">
    <location>
        <begin position="422"/>
        <end position="451"/>
    </location>
</feature>
<sequence>MGAPKRLPSFSQRPGFPCGLRVLLVDSDPASRARTEAQLRECSYSVTSCATCAEAVVQISTCTPSAFDVLLADQAAVGCAAVAAGGRSGLLDSCRGVPCILMGPDPSPKDVMRGISLGAVDFLAKPVSQLKLRNIWQHTVRKMMDDLRVTCSGEAAAAVAAAAAAAATAAAAAAAPVLDRSASNVPEALAAALLREQQEEQQQQQQAEPAAAAAATPAPSAAGAGKPPTGLPPRSPPLRAVRGGVHRLHACISSTNLSKPGQGPADDDCDFDFEAAAAAAASPDDRAATPPSARAAPSSAAAPTASGATAATATATATATHMSVPPPSCGMPVAGALAPLAHGMVWGMPMAVVRAPGIVPPKGCCAAPAAPPQGASWGFGGCQPPMGFMPPQAQHMMMAPPPGMYGAPHCMPYGYPSAPPPHCFAPPPPLQHQQQQHQQQHQHQQHARCATGAAAAQALDASLMSLLGSAEDDEDDLEVDLDAVLGGLDPRSAPAAASTPLACAAGAGAGAAASAADAAGSPGAAASGGSLGSSRDALPRVDSAAALLAGVVDDGDADAFLRGAGVGAAGLMGASCGGLGLDDWADHIQLRKSASLADLLAGPLAVA</sequence>
<evidence type="ECO:0000259" key="4">
    <source>
        <dbReference type="PROSITE" id="PS50110"/>
    </source>
</evidence>
<feature type="region of interest" description="Disordered" evidence="3">
    <location>
        <begin position="196"/>
        <end position="240"/>
    </location>
</feature>
<feature type="domain" description="Response regulatory" evidence="4">
    <location>
        <begin position="21"/>
        <end position="140"/>
    </location>
</feature>
<keyword evidence="6" id="KW-1185">Reference proteome</keyword>
<dbReference type="PANTHER" id="PTHR43874:SF7">
    <property type="entry name" value="TWO-COMPONENT RESPONSE REGULATOR ARR10"/>
    <property type="match status" value="1"/>
</dbReference>
<dbReference type="InterPro" id="IPR011006">
    <property type="entry name" value="CheY-like_superfamily"/>
</dbReference>
<dbReference type="PANTHER" id="PTHR43874">
    <property type="entry name" value="TWO-COMPONENT RESPONSE REGULATOR"/>
    <property type="match status" value="1"/>
</dbReference>
<dbReference type="SUPFAM" id="SSF52172">
    <property type="entry name" value="CheY-like"/>
    <property type="match status" value="1"/>
</dbReference>
<dbReference type="GO" id="GO:0009736">
    <property type="term" value="P:cytokinin-activated signaling pathway"/>
    <property type="evidence" value="ECO:0007669"/>
    <property type="project" value="InterPro"/>
</dbReference>
<dbReference type="InterPro" id="IPR001789">
    <property type="entry name" value="Sig_transdc_resp-reg_receiver"/>
</dbReference>